<feature type="region of interest" description="Disordered" evidence="1">
    <location>
        <begin position="57"/>
        <end position="86"/>
    </location>
</feature>
<gene>
    <name evidence="2" type="ORF">GCM10010478_34880</name>
</gene>
<sequence>MRPARLGDEGGGIAERDADTGSQGGTIMFEIELHRLRHDDLVRQAEAERRVREAVRVRRAARRGAAARGAEPESHTRRRSWFARTA</sequence>
<feature type="region of interest" description="Disordered" evidence="1">
    <location>
        <begin position="1"/>
        <end position="24"/>
    </location>
</feature>
<proteinExistence type="predicted"/>
<accession>A0ABN3WY42</accession>
<evidence type="ECO:0000256" key="1">
    <source>
        <dbReference type="SAM" id="MobiDB-lite"/>
    </source>
</evidence>
<keyword evidence="3" id="KW-1185">Reference proteome</keyword>
<comment type="caution">
    <text evidence="2">The sequence shown here is derived from an EMBL/GenBank/DDBJ whole genome shotgun (WGS) entry which is preliminary data.</text>
</comment>
<feature type="compositionally biased region" description="Basic and acidic residues" evidence="1">
    <location>
        <begin position="1"/>
        <end position="19"/>
    </location>
</feature>
<name>A0ABN3WY42_9ACTN</name>
<dbReference type="EMBL" id="BAAAVA010000039">
    <property type="protein sequence ID" value="GAA2930932.1"/>
    <property type="molecule type" value="Genomic_DNA"/>
</dbReference>
<evidence type="ECO:0000313" key="3">
    <source>
        <dbReference type="Proteomes" id="UP001501423"/>
    </source>
</evidence>
<reference evidence="2 3" key="1">
    <citation type="journal article" date="2019" name="Int. J. Syst. Evol. Microbiol.">
        <title>The Global Catalogue of Microorganisms (GCM) 10K type strain sequencing project: providing services to taxonomists for standard genome sequencing and annotation.</title>
        <authorList>
            <consortium name="The Broad Institute Genomics Platform"/>
            <consortium name="The Broad Institute Genome Sequencing Center for Infectious Disease"/>
            <person name="Wu L."/>
            <person name="Ma J."/>
        </authorList>
    </citation>
    <scope>NUCLEOTIDE SEQUENCE [LARGE SCALE GENOMIC DNA]</scope>
    <source>
        <strain evidence="2 3">JCM 9650</strain>
    </source>
</reference>
<dbReference type="Proteomes" id="UP001501423">
    <property type="component" value="Unassembled WGS sequence"/>
</dbReference>
<feature type="compositionally biased region" description="Basic residues" evidence="1">
    <location>
        <begin position="76"/>
        <end position="86"/>
    </location>
</feature>
<evidence type="ECO:0000313" key="2">
    <source>
        <dbReference type="EMBL" id="GAA2930932.1"/>
    </source>
</evidence>
<protein>
    <submittedName>
        <fullName evidence="2">Uncharacterized protein</fullName>
    </submittedName>
</protein>
<organism evidence="2 3">
    <name type="scientific">Streptomyces erythrogriseus</name>
    <dbReference type="NCBI Taxonomy" id="284027"/>
    <lineage>
        <taxon>Bacteria</taxon>
        <taxon>Bacillati</taxon>
        <taxon>Actinomycetota</taxon>
        <taxon>Actinomycetes</taxon>
        <taxon>Kitasatosporales</taxon>
        <taxon>Streptomycetaceae</taxon>
        <taxon>Streptomyces</taxon>
        <taxon>Streptomyces griseoincarnatus group</taxon>
    </lineage>
</organism>